<dbReference type="InterPro" id="IPR033653">
    <property type="entry name" value="NTP-PPase_DR2231-like"/>
</dbReference>
<protein>
    <recommendedName>
        <fullName evidence="3">Phosphoribosyl-ATP pyrophosphohydrolase</fullName>
    </recommendedName>
</protein>
<dbReference type="AlphaFoldDB" id="A0A8J3H8V2"/>
<dbReference type="Proteomes" id="UP000611500">
    <property type="component" value="Unassembled WGS sequence"/>
</dbReference>
<dbReference type="Gene3D" id="1.10.3420.10">
    <property type="entry name" value="putative ntp pyrophosphohydrolase like domain"/>
    <property type="match status" value="1"/>
</dbReference>
<dbReference type="CDD" id="cd11530">
    <property type="entry name" value="NTP-PPase_DR2231_like"/>
    <property type="match status" value="1"/>
</dbReference>
<name>A0A8J3H8V2_9RHOB</name>
<proteinExistence type="predicted"/>
<evidence type="ECO:0000313" key="2">
    <source>
        <dbReference type="Proteomes" id="UP000611500"/>
    </source>
</evidence>
<comment type="caution">
    <text evidence="1">The sequence shown here is derived from an EMBL/GenBank/DDBJ whole genome shotgun (WGS) entry which is preliminary data.</text>
</comment>
<accession>A0A8J3H8V2</accession>
<dbReference type="InterPro" id="IPR023292">
    <property type="entry name" value="NTP_PyroPHydrolase-like_dom_sf"/>
</dbReference>
<evidence type="ECO:0000313" key="1">
    <source>
        <dbReference type="EMBL" id="GHG90892.1"/>
    </source>
</evidence>
<dbReference type="RefSeq" id="WP_205620467.1">
    <property type="nucleotide sequence ID" value="NZ_BNAP01000007.1"/>
</dbReference>
<keyword evidence="2" id="KW-1185">Reference proteome</keyword>
<dbReference type="InterPro" id="IPR021130">
    <property type="entry name" value="PRib-ATP_PPHydrolase-like"/>
</dbReference>
<gene>
    <name evidence="1" type="ORF">GCM10010961_21950</name>
</gene>
<sequence>MGFLMAAGHTRDTLSLVREWHEKFAVPVVDDPGIPEDRAQMRLAILEEEVAELRAAVEAGDLVEVLDALCDIQYVLDGTFLEFGMHGLKAPGMAEVHASNMSKLGADGRPVLREDGKVLKGPAFFRPDLAAVLAGEK</sequence>
<dbReference type="EMBL" id="BNAP01000007">
    <property type="protein sequence ID" value="GHG90892.1"/>
    <property type="molecule type" value="Genomic_DNA"/>
</dbReference>
<organism evidence="1 2">
    <name type="scientific">Pseudodonghicola xiamenensis</name>
    <dbReference type="NCBI Taxonomy" id="337702"/>
    <lineage>
        <taxon>Bacteria</taxon>
        <taxon>Pseudomonadati</taxon>
        <taxon>Pseudomonadota</taxon>
        <taxon>Alphaproteobacteria</taxon>
        <taxon>Rhodobacterales</taxon>
        <taxon>Paracoccaceae</taxon>
        <taxon>Pseudodonghicola</taxon>
    </lineage>
</organism>
<dbReference type="Pfam" id="PF01503">
    <property type="entry name" value="PRA-PH"/>
    <property type="match status" value="1"/>
</dbReference>
<reference evidence="1" key="1">
    <citation type="journal article" date="2014" name="Int. J. Syst. Evol. Microbiol.">
        <title>Complete genome sequence of Corynebacterium casei LMG S-19264T (=DSM 44701T), isolated from a smear-ripened cheese.</title>
        <authorList>
            <consortium name="US DOE Joint Genome Institute (JGI-PGF)"/>
            <person name="Walter F."/>
            <person name="Albersmeier A."/>
            <person name="Kalinowski J."/>
            <person name="Ruckert C."/>
        </authorList>
    </citation>
    <scope>NUCLEOTIDE SEQUENCE</scope>
    <source>
        <strain evidence="1">CGMCC 1.7081</strain>
    </source>
</reference>
<reference evidence="1" key="2">
    <citation type="submission" date="2020-09" db="EMBL/GenBank/DDBJ databases">
        <authorList>
            <person name="Sun Q."/>
            <person name="Zhou Y."/>
        </authorList>
    </citation>
    <scope>NUCLEOTIDE SEQUENCE</scope>
    <source>
        <strain evidence="1">CGMCC 1.7081</strain>
    </source>
</reference>
<evidence type="ECO:0008006" key="3">
    <source>
        <dbReference type="Google" id="ProtNLM"/>
    </source>
</evidence>